<evidence type="ECO:0000313" key="2">
    <source>
        <dbReference type="EMBL" id="KAK7206889.1"/>
    </source>
</evidence>
<accession>A0ABR1FAK4</accession>
<evidence type="ECO:0000313" key="3">
    <source>
        <dbReference type="Proteomes" id="UP001498771"/>
    </source>
</evidence>
<dbReference type="EMBL" id="JBBJBU010000002">
    <property type="protein sequence ID" value="KAK7206889.1"/>
    <property type="molecule type" value="Genomic_DNA"/>
</dbReference>
<dbReference type="GeneID" id="90037636"/>
<dbReference type="RefSeq" id="XP_064769922.1">
    <property type="nucleotide sequence ID" value="XM_064912124.1"/>
</dbReference>
<organism evidence="2 3">
    <name type="scientific">Myxozyma melibiosi</name>
    <dbReference type="NCBI Taxonomy" id="54550"/>
    <lineage>
        <taxon>Eukaryota</taxon>
        <taxon>Fungi</taxon>
        <taxon>Dikarya</taxon>
        <taxon>Ascomycota</taxon>
        <taxon>Saccharomycotina</taxon>
        <taxon>Lipomycetes</taxon>
        <taxon>Lipomycetales</taxon>
        <taxon>Lipomycetaceae</taxon>
        <taxon>Myxozyma</taxon>
    </lineage>
</organism>
<sequence length="575" mass="64039">MESLSITGVLQSNETQSAVNGAAPEESPLPQSQLTDEPTSLEREDYWNVVYDPDIQPDQYAGESTDYDIDIYWVDRPAVLLNRNKRLKRIRRRLFADYERELELRSSEIGPNEKFPKFLADEKWGLIRSYIPARDGSSYITELPTEVLETVFHKMFYLLVFDHYRKPGMAKVACVNRAFNSLLQPILFKSIAIDNVELLKELASLIAACPHIGPLIKVLKLKFSSASENEAREISLLLSRIVQESPNLKTISVMMSSGREGHDLVIPCLNRELLGGYTCNVVNLNFIFANYTMPFTKFAQGFQNLKVLQIGHVDMSRLAVNKNDLRIRLSSVEYLQLTSPTLGQSAVQLLAAALPRIKSVDATAVSGGIVDLLCAIADRTDTLENVKLTRCAGQGMKNSFTDKLWMTLRSVEMTGCSMLSARILPTYEGCKIHCLPKLKKLRITADIKLPMSNERFDELIEAVNRLPGVVGQQTAPLEPTGATAGSRRTGTAAPGVDIAIVWDNCAFGDSFGSAVSMSLAQRYVTLPNYMHYTILETVGPVDEPRTVKRMDVQTAEKFCLDLGIRFRQATAAVLV</sequence>
<reference evidence="2 3" key="1">
    <citation type="submission" date="2024-03" db="EMBL/GenBank/DDBJ databases">
        <title>Genome-scale model development and genomic sequencing of the oleaginous clade Lipomyces.</title>
        <authorList>
            <consortium name="Lawrence Berkeley National Laboratory"/>
            <person name="Czajka J.J."/>
            <person name="Han Y."/>
            <person name="Kim J."/>
            <person name="Mondo S.J."/>
            <person name="Hofstad B.A."/>
            <person name="Robles A."/>
            <person name="Haridas S."/>
            <person name="Riley R."/>
            <person name="LaButti K."/>
            <person name="Pangilinan J."/>
            <person name="Andreopoulos W."/>
            <person name="Lipzen A."/>
            <person name="Yan J."/>
            <person name="Wang M."/>
            <person name="Ng V."/>
            <person name="Grigoriev I.V."/>
            <person name="Spatafora J.W."/>
            <person name="Magnuson J.K."/>
            <person name="Baker S.E."/>
            <person name="Pomraning K.R."/>
        </authorList>
    </citation>
    <scope>NUCLEOTIDE SEQUENCE [LARGE SCALE GENOMIC DNA]</scope>
    <source>
        <strain evidence="2 3">Phaff 52-87</strain>
    </source>
</reference>
<gene>
    <name evidence="2" type="ORF">BZA70DRAFT_275273</name>
</gene>
<dbReference type="Proteomes" id="UP001498771">
    <property type="component" value="Unassembled WGS sequence"/>
</dbReference>
<name>A0ABR1FAK4_9ASCO</name>
<keyword evidence="3" id="KW-1185">Reference proteome</keyword>
<comment type="caution">
    <text evidence="2">The sequence shown here is derived from an EMBL/GenBank/DDBJ whole genome shotgun (WGS) entry which is preliminary data.</text>
</comment>
<evidence type="ECO:0000256" key="1">
    <source>
        <dbReference type="SAM" id="MobiDB-lite"/>
    </source>
</evidence>
<proteinExistence type="predicted"/>
<dbReference type="InterPro" id="IPR032675">
    <property type="entry name" value="LRR_dom_sf"/>
</dbReference>
<dbReference type="Gene3D" id="3.80.10.10">
    <property type="entry name" value="Ribonuclease Inhibitor"/>
    <property type="match status" value="1"/>
</dbReference>
<evidence type="ECO:0008006" key="4">
    <source>
        <dbReference type="Google" id="ProtNLM"/>
    </source>
</evidence>
<protein>
    <recommendedName>
        <fullName evidence="4">F-box domain-containing protein</fullName>
    </recommendedName>
</protein>
<feature type="compositionally biased region" description="Polar residues" evidence="1">
    <location>
        <begin position="29"/>
        <end position="38"/>
    </location>
</feature>
<feature type="region of interest" description="Disordered" evidence="1">
    <location>
        <begin position="1"/>
        <end position="38"/>
    </location>
</feature>
<feature type="compositionally biased region" description="Polar residues" evidence="1">
    <location>
        <begin position="1"/>
        <end position="19"/>
    </location>
</feature>